<evidence type="ECO:0000313" key="2">
    <source>
        <dbReference type="EMBL" id="OGE35200.1"/>
    </source>
</evidence>
<dbReference type="InterPro" id="IPR043519">
    <property type="entry name" value="NT_sf"/>
</dbReference>
<dbReference type="STRING" id="1797780.A3E45_02865"/>
<name>A0A1F5K328_9BACT</name>
<dbReference type="PANTHER" id="PTHR43852:SF3">
    <property type="entry name" value="NUCLEOTIDYLTRANSFERASE"/>
    <property type="match status" value="1"/>
</dbReference>
<protein>
    <recommendedName>
        <fullName evidence="1">Polymerase beta nucleotidyltransferase domain-containing protein</fullName>
    </recommendedName>
</protein>
<reference evidence="2 3" key="1">
    <citation type="journal article" date="2016" name="Nat. Commun.">
        <title>Thousands of microbial genomes shed light on interconnected biogeochemical processes in an aquifer system.</title>
        <authorList>
            <person name="Anantharaman K."/>
            <person name="Brown C.T."/>
            <person name="Hug L.A."/>
            <person name="Sharon I."/>
            <person name="Castelle C.J."/>
            <person name="Probst A.J."/>
            <person name="Thomas B.C."/>
            <person name="Singh A."/>
            <person name="Wilkins M.J."/>
            <person name="Karaoz U."/>
            <person name="Brodie E.L."/>
            <person name="Williams K.H."/>
            <person name="Hubbard S.S."/>
            <person name="Banfield J.F."/>
        </authorList>
    </citation>
    <scope>NUCLEOTIDE SEQUENCE [LARGE SCALE GENOMIC DNA]</scope>
</reference>
<dbReference type="Proteomes" id="UP000176405">
    <property type="component" value="Unassembled WGS sequence"/>
</dbReference>
<evidence type="ECO:0000313" key="3">
    <source>
        <dbReference type="Proteomes" id="UP000176405"/>
    </source>
</evidence>
<gene>
    <name evidence="2" type="ORF">A3E45_02865</name>
</gene>
<dbReference type="PANTHER" id="PTHR43852">
    <property type="entry name" value="NUCLEOTIDYLTRANSFERASE"/>
    <property type="match status" value="1"/>
</dbReference>
<organism evidence="2 3">
    <name type="scientific">Candidatus Daviesbacteria bacterium RIFCSPHIGHO2_12_FULL_43_11</name>
    <dbReference type="NCBI Taxonomy" id="1797780"/>
    <lineage>
        <taxon>Bacteria</taxon>
        <taxon>Candidatus Daviesiibacteriota</taxon>
    </lineage>
</organism>
<dbReference type="Gene3D" id="3.30.460.10">
    <property type="entry name" value="Beta Polymerase, domain 2"/>
    <property type="match status" value="1"/>
</dbReference>
<dbReference type="Pfam" id="PF18765">
    <property type="entry name" value="Polbeta"/>
    <property type="match status" value="1"/>
</dbReference>
<dbReference type="AlphaFoldDB" id="A0A1F5K328"/>
<dbReference type="CDD" id="cd05403">
    <property type="entry name" value="NT_KNTase_like"/>
    <property type="match status" value="1"/>
</dbReference>
<dbReference type="SUPFAM" id="SSF81301">
    <property type="entry name" value="Nucleotidyltransferase"/>
    <property type="match status" value="1"/>
</dbReference>
<comment type="caution">
    <text evidence="2">The sequence shown here is derived from an EMBL/GenBank/DDBJ whole genome shotgun (WGS) entry which is preliminary data.</text>
</comment>
<proteinExistence type="predicted"/>
<sequence>MDLENGRLEKLQKLFKKMPQVLAVYFYGSRIKGYEAKNSDLDIAVVVDDIKGIDYGKLYLQVTKIIQHIELDLRVATLKNDPTYLSEVIKGQCVYQRSMEDRLNFETKVLRGFDDGKHIRDIYYYYLKQSFGVK</sequence>
<evidence type="ECO:0000259" key="1">
    <source>
        <dbReference type="Pfam" id="PF18765"/>
    </source>
</evidence>
<dbReference type="InterPro" id="IPR052930">
    <property type="entry name" value="TA_antitoxin_MntA"/>
</dbReference>
<accession>A0A1F5K328</accession>
<feature type="domain" description="Polymerase beta nucleotidyltransferase" evidence="1">
    <location>
        <begin position="9"/>
        <end position="98"/>
    </location>
</feature>
<dbReference type="InterPro" id="IPR041633">
    <property type="entry name" value="Polbeta"/>
</dbReference>
<dbReference type="EMBL" id="MFDH01000027">
    <property type="protein sequence ID" value="OGE35200.1"/>
    <property type="molecule type" value="Genomic_DNA"/>
</dbReference>